<evidence type="ECO:0000259" key="7">
    <source>
        <dbReference type="PROSITE" id="PS50110"/>
    </source>
</evidence>
<dbReference type="CDD" id="cd17574">
    <property type="entry name" value="REC_OmpR"/>
    <property type="match status" value="1"/>
</dbReference>
<keyword evidence="2" id="KW-0805">Transcription regulation</keyword>
<evidence type="ECO:0000256" key="3">
    <source>
        <dbReference type="ARBA" id="ARBA00023125"/>
    </source>
</evidence>
<dbReference type="InterPro" id="IPR011006">
    <property type="entry name" value="CheY-like_superfamily"/>
</dbReference>
<dbReference type="Gene3D" id="3.40.50.2300">
    <property type="match status" value="1"/>
</dbReference>
<dbReference type="EMBL" id="ACIO01000545">
    <property type="protein sequence ID" value="EFC96474.1"/>
    <property type="molecule type" value="Genomic_DNA"/>
</dbReference>
<evidence type="ECO:0000313" key="9">
    <source>
        <dbReference type="Proteomes" id="UP000004968"/>
    </source>
</evidence>
<accession>D3ANY8</accession>
<gene>
    <name evidence="8" type="ORF">CLOSTHATH_05340</name>
</gene>
<proteinExistence type="predicted"/>
<feature type="modified residue" description="4-aspartylphosphate" evidence="6">
    <location>
        <position position="107"/>
    </location>
</feature>
<dbReference type="PANTHER" id="PTHR48111:SF73">
    <property type="entry name" value="ALKALINE PHOSPHATASE SYNTHESIS TRANSCRIPTIONAL REGULATORY PROTEIN PHOP"/>
    <property type="match status" value="1"/>
</dbReference>
<protein>
    <recommendedName>
        <fullName evidence="1">Stage 0 sporulation protein A homolog</fullName>
    </recommendedName>
</protein>
<dbReference type="Pfam" id="PF00072">
    <property type="entry name" value="Response_reg"/>
    <property type="match status" value="1"/>
</dbReference>
<keyword evidence="6" id="KW-0597">Phosphoprotein</keyword>
<dbReference type="AlphaFoldDB" id="D3ANY8"/>
<dbReference type="GO" id="GO:0032993">
    <property type="term" value="C:protein-DNA complex"/>
    <property type="evidence" value="ECO:0007669"/>
    <property type="project" value="TreeGrafter"/>
</dbReference>
<evidence type="ECO:0000256" key="5">
    <source>
        <dbReference type="ARBA" id="ARBA00024867"/>
    </source>
</evidence>
<evidence type="ECO:0000313" key="8">
    <source>
        <dbReference type="EMBL" id="EFC96474.1"/>
    </source>
</evidence>
<organism evidence="8 9">
    <name type="scientific">Hungatella hathewayi DSM 13479</name>
    <dbReference type="NCBI Taxonomy" id="566550"/>
    <lineage>
        <taxon>Bacteria</taxon>
        <taxon>Bacillati</taxon>
        <taxon>Bacillota</taxon>
        <taxon>Clostridia</taxon>
        <taxon>Lachnospirales</taxon>
        <taxon>Lachnospiraceae</taxon>
        <taxon>Hungatella</taxon>
    </lineage>
</organism>
<dbReference type="GO" id="GO:0006355">
    <property type="term" value="P:regulation of DNA-templated transcription"/>
    <property type="evidence" value="ECO:0007669"/>
    <property type="project" value="TreeGrafter"/>
</dbReference>
<feature type="non-terminal residue" evidence="8">
    <location>
        <position position="154"/>
    </location>
</feature>
<dbReference type="GO" id="GO:0005829">
    <property type="term" value="C:cytosol"/>
    <property type="evidence" value="ECO:0007669"/>
    <property type="project" value="TreeGrafter"/>
</dbReference>
<name>D3ANY8_9FIRM</name>
<evidence type="ECO:0000256" key="6">
    <source>
        <dbReference type="PROSITE-ProRule" id="PRU00169"/>
    </source>
</evidence>
<dbReference type="Proteomes" id="UP000004968">
    <property type="component" value="Unassembled WGS sequence"/>
</dbReference>
<sequence length="154" mass="17558">MTLKEAGQEWNMTTLQIDYYYAEDRIPGAVKMVKTWFFLKTWKSWLTGENEVIHMSQILLLEDDVSLVDGLRYSLKRNGFDITIARTIEEAIKCLQQIGSYDLLLLDVTLPDGTGFDVCNKVRKQGNQIPIIFLTASDEEVNIIRGLDSGGDDY</sequence>
<dbReference type="InterPro" id="IPR039420">
    <property type="entry name" value="WalR-like"/>
</dbReference>
<reference evidence="8 9" key="1">
    <citation type="submission" date="2010-01" db="EMBL/GenBank/DDBJ databases">
        <authorList>
            <person name="Weinstock G."/>
            <person name="Sodergren E."/>
            <person name="Clifton S."/>
            <person name="Fulton L."/>
            <person name="Fulton B."/>
            <person name="Courtney L."/>
            <person name="Fronick C."/>
            <person name="Harrison M."/>
            <person name="Strong C."/>
            <person name="Farmer C."/>
            <person name="Delahaunty K."/>
            <person name="Markovic C."/>
            <person name="Hall O."/>
            <person name="Minx P."/>
            <person name="Tomlinson C."/>
            <person name="Mitreva M."/>
            <person name="Nelson J."/>
            <person name="Hou S."/>
            <person name="Wollam A."/>
            <person name="Pepin K.H."/>
            <person name="Johnson M."/>
            <person name="Bhonagiri V."/>
            <person name="Nash W.E."/>
            <person name="Warren W."/>
            <person name="Chinwalla A."/>
            <person name="Mardis E.R."/>
            <person name="Wilson R.K."/>
        </authorList>
    </citation>
    <scope>NUCLEOTIDE SEQUENCE [LARGE SCALE GENOMIC DNA]</scope>
    <source>
        <strain evidence="8 9">DSM 13479</strain>
    </source>
</reference>
<dbReference type="InterPro" id="IPR001789">
    <property type="entry name" value="Sig_transdc_resp-reg_receiver"/>
</dbReference>
<dbReference type="RefSeq" id="WP_006775766.1">
    <property type="nucleotide sequence ID" value="NZ_GG667746.1"/>
</dbReference>
<dbReference type="GO" id="GO:0000976">
    <property type="term" value="F:transcription cis-regulatory region binding"/>
    <property type="evidence" value="ECO:0007669"/>
    <property type="project" value="TreeGrafter"/>
</dbReference>
<evidence type="ECO:0000256" key="4">
    <source>
        <dbReference type="ARBA" id="ARBA00023163"/>
    </source>
</evidence>
<evidence type="ECO:0000256" key="1">
    <source>
        <dbReference type="ARBA" id="ARBA00018672"/>
    </source>
</evidence>
<dbReference type="PROSITE" id="PS50110">
    <property type="entry name" value="RESPONSE_REGULATORY"/>
    <property type="match status" value="1"/>
</dbReference>
<comment type="function">
    <text evidence="5">May play the central regulatory role in sporulation. It may be an element of the effector pathway responsible for the activation of sporulation genes in response to nutritional stress. Spo0A may act in concert with spo0H (a sigma factor) to control the expression of some genes that are critical to the sporulation process.</text>
</comment>
<dbReference type="PANTHER" id="PTHR48111">
    <property type="entry name" value="REGULATOR OF RPOS"/>
    <property type="match status" value="1"/>
</dbReference>
<comment type="caution">
    <text evidence="8">The sequence shown here is derived from an EMBL/GenBank/DDBJ whole genome shotgun (WGS) entry which is preliminary data.</text>
</comment>
<keyword evidence="3" id="KW-0238">DNA-binding</keyword>
<dbReference type="SMART" id="SM00448">
    <property type="entry name" value="REC"/>
    <property type="match status" value="1"/>
</dbReference>
<dbReference type="GO" id="GO:0000156">
    <property type="term" value="F:phosphorelay response regulator activity"/>
    <property type="evidence" value="ECO:0007669"/>
    <property type="project" value="TreeGrafter"/>
</dbReference>
<keyword evidence="4" id="KW-0804">Transcription</keyword>
<feature type="domain" description="Response regulatory" evidence="7">
    <location>
        <begin position="57"/>
        <end position="154"/>
    </location>
</feature>
<dbReference type="HOGENOM" id="CLU_1707966_0_0_9"/>
<dbReference type="SUPFAM" id="SSF52172">
    <property type="entry name" value="CheY-like"/>
    <property type="match status" value="1"/>
</dbReference>
<evidence type="ECO:0000256" key="2">
    <source>
        <dbReference type="ARBA" id="ARBA00023015"/>
    </source>
</evidence>